<dbReference type="Proteomes" id="UP000627573">
    <property type="component" value="Unassembled WGS sequence"/>
</dbReference>
<comment type="caution">
    <text evidence="1">The sequence shown here is derived from an EMBL/GenBank/DDBJ whole genome shotgun (WGS) entry which is preliminary data.</text>
</comment>
<accession>A0A8I1D936</accession>
<reference evidence="1 2" key="1">
    <citation type="submission" date="2020-12" db="EMBL/GenBank/DDBJ databases">
        <title>Draft genome sequence of furan degrading bacterial strain FUR100.</title>
        <authorList>
            <person name="Woiski C."/>
        </authorList>
    </citation>
    <scope>NUCLEOTIDE SEQUENCE [LARGE SCALE GENOMIC DNA]</scope>
    <source>
        <strain evidence="1 2">FUR100</strain>
    </source>
</reference>
<evidence type="ECO:0008006" key="3">
    <source>
        <dbReference type="Google" id="ProtNLM"/>
    </source>
</evidence>
<sequence length="270" mass="29449">MTTSPAVPALGSEEPWRRNDHWKAGDKAWWIFLTGDGVSRKMVDIVDPAEGTVRDPRVTYNDGVFRLFDGFESVRHRGDSCTSCAASVLELLAAGQDEETAYWGRWSPAAHDRFDALAENIQWRQSDKFTVGTFTSAADVPAWFREATAGHLISVDFPSLCLGRVWEPIDWPTLIAEHPGDLSVLVSDGWTKEDLTWEMLVAAFRMIDAAGLTACFDATVEIDMDGALAFLPAGIGGDGIGEHPDLVAEVTAALGGIEFGGWGGDFWILN</sequence>
<evidence type="ECO:0000313" key="2">
    <source>
        <dbReference type="Proteomes" id="UP000627573"/>
    </source>
</evidence>
<dbReference type="EMBL" id="JAECSB010000057">
    <property type="protein sequence ID" value="MBH5144228.1"/>
    <property type="molecule type" value="Genomic_DNA"/>
</dbReference>
<evidence type="ECO:0000313" key="1">
    <source>
        <dbReference type="EMBL" id="MBH5144228.1"/>
    </source>
</evidence>
<gene>
    <name evidence="1" type="ORF">I3517_16550</name>
</gene>
<protein>
    <recommendedName>
        <fullName evidence="3">DUF4253 domain-containing protein</fullName>
    </recommendedName>
</protein>
<dbReference type="RefSeq" id="WP_149357589.1">
    <property type="nucleotide sequence ID" value="NZ_JAECSB010000057.1"/>
</dbReference>
<keyword evidence="2" id="KW-1185">Reference proteome</keyword>
<name>A0A8I1D936_RHOER</name>
<organism evidence="1 2">
    <name type="scientific">Rhodococcus erythropolis</name>
    <name type="common">Arthrobacter picolinophilus</name>
    <dbReference type="NCBI Taxonomy" id="1833"/>
    <lineage>
        <taxon>Bacteria</taxon>
        <taxon>Bacillati</taxon>
        <taxon>Actinomycetota</taxon>
        <taxon>Actinomycetes</taxon>
        <taxon>Mycobacteriales</taxon>
        <taxon>Nocardiaceae</taxon>
        <taxon>Rhodococcus</taxon>
        <taxon>Rhodococcus erythropolis group</taxon>
    </lineage>
</organism>
<dbReference type="AlphaFoldDB" id="A0A8I1D936"/>
<proteinExistence type="predicted"/>